<protein>
    <recommendedName>
        <fullName evidence="6">(2E,6E)-farnesyl diphosphate synthase</fullName>
    </recommendedName>
    <alternativeName>
        <fullName evidence="5">Dimethylallyltranstransferase</fullName>
    </alternativeName>
    <alternativeName>
        <fullName evidence="4">Farnesyl diphosphate synthase</fullName>
    </alternativeName>
    <alternativeName>
        <fullName evidence="3">Geranyltranstransferase</fullName>
    </alternativeName>
</protein>
<evidence type="ECO:0000256" key="2">
    <source>
        <dbReference type="ARBA" id="ARBA00022842"/>
    </source>
</evidence>
<evidence type="ECO:0000256" key="1">
    <source>
        <dbReference type="ARBA" id="ARBA00022723"/>
    </source>
</evidence>
<dbReference type="GO" id="GO:0004659">
    <property type="term" value="F:prenyltransferase activity"/>
    <property type="evidence" value="ECO:0007669"/>
    <property type="project" value="InterPro"/>
</dbReference>
<dbReference type="AlphaFoldDB" id="A0A0D0CC74"/>
<dbReference type="InterPro" id="IPR033749">
    <property type="entry name" value="Polyprenyl_synt_CS"/>
</dbReference>
<reference evidence="7 8" key="1">
    <citation type="submission" date="2014-04" db="EMBL/GenBank/DDBJ databases">
        <title>Evolutionary Origins and Diversification of the Mycorrhizal Mutualists.</title>
        <authorList>
            <consortium name="DOE Joint Genome Institute"/>
            <consortium name="Mycorrhizal Genomics Consortium"/>
            <person name="Kohler A."/>
            <person name="Kuo A."/>
            <person name="Nagy L.G."/>
            <person name="Floudas D."/>
            <person name="Copeland A."/>
            <person name="Barry K.W."/>
            <person name="Cichocki N."/>
            <person name="Veneault-Fourrey C."/>
            <person name="LaButti K."/>
            <person name="Lindquist E.A."/>
            <person name="Lipzen A."/>
            <person name="Lundell T."/>
            <person name="Morin E."/>
            <person name="Murat C."/>
            <person name="Riley R."/>
            <person name="Ohm R."/>
            <person name="Sun H."/>
            <person name="Tunlid A."/>
            <person name="Henrissat B."/>
            <person name="Grigoriev I.V."/>
            <person name="Hibbett D.S."/>
            <person name="Martin F."/>
        </authorList>
    </citation>
    <scope>NUCLEOTIDE SEQUENCE [LARGE SCALE GENOMIC DNA]</scope>
    <source>
        <strain evidence="7 8">FD-317 M1</strain>
    </source>
</reference>
<evidence type="ECO:0000256" key="5">
    <source>
        <dbReference type="ARBA" id="ARBA00032448"/>
    </source>
</evidence>
<dbReference type="GO" id="GO:0008299">
    <property type="term" value="P:isoprenoid biosynthetic process"/>
    <property type="evidence" value="ECO:0007669"/>
    <property type="project" value="InterPro"/>
</dbReference>
<accession>A0A0D0CC74</accession>
<dbReference type="EMBL" id="KN834804">
    <property type="protein sequence ID" value="KIK55682.1"/>
    <property type="molecule type" value="Genomic_DNA"/>
</dbReference>
<dbReference type="InterPro" id="IPR000092">
    <property type="entry name" value="Polyprenyl_synt"/>
</dbReference>
<dbReference type="OrthoDB" id="6921389at2759"/>
<evidence type="ECO:0000313" key="7">
    <source>
        <dbReference type="EMBL" id="KIK55682.1"/>
    </source>
</evidence>
<name>A0A0D0CC74_9AGAR</name>
<dbReference type="PROSITE" id="PS00723">
    <property type="entry name" value="POLYPRENYL_SYNTHASE_1"/>
    <property type="match status" value="1"/>
</dbReference>
<keyword evidence="8" id="KW-1185">Reference proteome</keyword>
<keyword evidence="1" id="KW-0479">Metal-binding</keyword>
<dbReference type="InterPro" id="IPR008949">
    <property type="entry name" value="Isoprenoid_synthase_dom_sf"/>
</dbReference>
<dbReference type="PANTHER" id="PTHR12001">
    <property type="entry name" value="GERANYLGERANYL PYROPHOSPHATE SYNTHASE"/>
    <property type="match status" value="1"/>
</dbReference>
<evidence type="ECO:0000256" key="6">
    <source>
        <dbReference type="ARBA" id="ARBA00032873"/>
    </source>
</evidence>
<dbReference type="Proteomes" id="UP000053593">
    <property type="component" value="Unassembled WGS sequence"/>
</dbReference>
<dbReference type="GO" id="GO:0046872">
    <property type="term" value="F:metal ion binding"/>
    <property type="evidence" value="ECO:0007669"/>
    <property type="project" value="UniProtKB-KW"/>
</dbReference>
<keyword evidence="2" id="KW-0460">Magnesium</keyword>
<evidence type="ECO:0000256" key="3">
    <source>
        <dbReference type="ARBA" id="ARBA00032380"/>
    </source>
</evidence>
<evidence type="ECO:0000313" key="8">
    <source>
        <dbReference type="Proteomes" id="UP000053593"/>
    </source>
</evidence>
<dbReference type="Gene3D" id="1.10.600.10">
    <property type="entry name" value="Farnesyl Diphosphate Synthase"/>
    <property type="match status" value="2"/>
</dbReference>
<dbReference type="HOGENOM" id="CLU_014015_10_0_1"/>
<dbReference type="PROSITE" id="PS00444">
    <property type="entry name" value="POLYPRENYL_SYNTHASE_2"/>
    <property type="match status" value="1"/>
</dbReference>
<dbReference type="Pfam" id="PF00348">
    <property type="entry name" value="polyprenyl_synt"/>
    <property type="match status" value="1"/>
</dbReference>
<dbReference type="SFLD" id="SFLDS00005">
    <property type="entry name" value="Isoprenoid_Synthase_Type_I"/>
    <property type="match status" value="1"/>
</dbReference>
<sequence length="680" mass="77442">MELLYSTIVDPSEYDSGGLCDGIDLRKSNFTWLEDRGIIRAQEDWKKYISPFQEFRGTLGPEYSFLSVLLPECLPERLEVLGYANEFAFLYDNFIEFVDKEQSTIEYDQIGQAFLEGARTGKIFTQDTDAETKRAGKRKMQSQMVLEMLAIDREGAIAIMKSWVGFAEAASNHKEFATLDEYLPFRLINAGAMVWLQFILFGMNLKIPENEKDKCYKLVQPALFVLALQNDLCSWEKEYIAAKNCDQVHIINALWVLMREYNTDVPGAQEICRNLIKKYISEYVQVVEDAKQDESFSADARKFVEASKYSIAGNAVWSTTCPRYQPGVSFNERQLEWMRNGVPNKPGPSFEPCAGAEKSRFSLNGASTEEPDSNPAPEEEKSLSAIGQFVVEAPYQYISSLPSKGVRDRFIDAVNQWLKVPHNVVKQIKAAINRLHHASLLLDDFQDSSPLRRGKPAAHTMFGAPQTINSAGYCIIKAIEQIQALGNAQIVTNKLLSLYKGQALDLHWTYNGIWPTPAEYIQMIDCKTGAQFDLVIELMLAHSDASIKPDLSKLTTLLGRYFQIADDYKNLVSADYAKQKGFCEDLDEGKYSLPLIHLMQSQPDNLQLRNILSTRRNEGRMMYEHKLLVLKYLKEAKSLEYTYSILADLHARIRQQIDELEEVLGESNTELRLLWELLRV</sequence>
<evidence type="ECO:0000256" key="4">
    <source>
        <dbReference type="ARBA" id="ARBA00032424"/>
    </source>
</evidence>
<dbReference type="PANTHER" id="PTHR12001:SF72">
    <property type="entry name" value="THIJ_PFPI FAMILY PROTEIN (AFU_ORTHOLOGUE AFUA_3G01210)-RELATED"/>
    <property type="match status" value="1"/>
</dbReference>
<dbReference type="Pfam" id="PF19086">
    <property type="entry name" value="Terpene_syn_C_2"/>
    <property type="match status" value="1"/>
</dbReference>
<proteinExistence type="predicted"/>
<organism evidence="7 8">
    <name type="scientific">Collybiopsis luxurians FD-317 M1</name>
    <dbReference type="NCBI Taxonomy" id="944289"/>
    <lineage>
        <taxon>Eukaryota</taxon>
        <taxon>Fungi</taxon>
        <taxon>Dikarya</taxon>
        <taxon>Basidiomycota</taxon>
        <taxon>Agaricomycotina</taxon>
        <taxon>Agaricomycetes</taxon>
        <taxon>Agaricomycetidae</taxon>
        <taxon>Agaricales</taxon>
        <taxon>Marasmiineae</taxon>
        <taxon>Omphalotaceae</taxon>
        <taxon>Collybiopsis</taxon>
        <taxon>Collybiopsis luxurians</taxon>
    </lineage>
</organism>
<gene>
    <name evidence="7" type="ORF">GYMLUDRAFT_248493</name>
</gene>
<dbReference type="SUPFAM" id="SSF48576">
    <property type="entry name" value="Terpenoid synthases"/>
    <property type="match status" value="2"/>
</dbReference>